<dbReference type="Proteomes" id="UP000694540">
    <property type="component" value="Unplaced"/>
</dbReference>
<reference evidence="1" key="2">
    <citation type="submission" date="2025-09" db="UniProtKB">
        <authorList>
            <consortium name="Ensembl"/>
        </authorList>
    </citation>
    <scope>IDENTIFICATION</scope>
</reference>
<name>A0A8C3WS32_9CETA</name>
<reference evidence="1" key="1">
    <citation type="submission" date="2025-08" db="UniProtKB">
        <authorList>
            <consortium name="Ensembl"/>
        </authorList>
    </citation>
    <scope>IDENTIFICATION</scope>
</reference>
<proteinExistence type="predicted"/>
<evidence type="ECO:0000313" key="1">
    <source>
        <dbReference type="Ensembl" id="ENSCWAP00000018838.1"/>
    </source>
</evidence>
<protein>
    <submittedName>
        <fullName evidence="1">Uncharacterized protein</fullName>
    </submittedName>
</protein>
<dbReference type="Ensembl" id="ENSCWAT00000020442.1">
    <property type="protein sequence ID" value="ENSCWAP00000018838.1"/>
    <property type="gene ID" value="ENSCWAG00000014481.1"/>
</dbReference>
<keyword evidence="2" id="KW-1185">Reference proteome</keyword>
<sequence length="67" mass="7853">IEIQTNFPVKMKVRKIRIRDGPDQEQLVALLQCLLEKSYVDREHLDKEAWKDPLGHPQPGFLHHCGH</sequence>
<accession>A0A8C3WS32</accession>
<organism evidence="1 2">
    <name type="scientific">Catagonus wagneri</name>
    <name type="common">Chacoan peccary</name>
    <dbReference type="NCBI Taxonomy" id="51154"/>
    <lineage>
        <taxon>Eukaryota</taxon>
        <taxon>Metazoa</taxon>
        <taxon>Chordata</taxon>
        <taxon>Craniata</taxon>
        <taxon>Vertebrata</taxon>
        <taxon>Euteleostomi</taxon>
        <taxon>Mammalia</taxon>
        <taxon>Eutheria</taxon>
        <taxon>Laurasiatheria</taxon>
        <taxon>Artiodactyla</taxon>
        <taxon>Suina</taxon>
        <taxon>Tayassuidae</taxon>
        <taxon>Catagonus</taxon>
    </lineage>
</organism>
<dbReference type="AlphaFoldDB" id="A0A8C3WS32"/>
<evidence type="ECO:0000313" key="2">
    <source>
        <dbReference type="Proteomes" id="UP000694540"/>
    </source>
</evidence>